<dbReference type="RefSeq" id="XP_010929727.1">
    <property type="nucleotide sequence ID" value="XM_010931425.3"/>
</dbReference>
<reference evidence="3" key="1">
    <citation type="submission" date="2025-08" db="UniProtKB">
        <authorList>
            <consortium name="RefSeq"/>
        </authorList>
    </citation>
    <scope>IDENTIFICATION</scope>
</reference>
<dbReference type="InParanoid" id="A0A6I9RPD9"/>
<dbReference type="AlphaFoldDB" id="A0A6I9RPD9"/>
<dbReference type="KEGG" id="egu:105051125"/>
<keyword evidence="2" id="KW-1185">Reference proteome</keyword>
<dbReference type="Pfam" id="PF02519">
    <property type="entry name" value="Auxin_inducible"/>
    <property type="match status" value="1"/>
</dbReference>
<protein>
    <submittedName>
        <fullName evidence="3">Indole-3-acetic acid-induced protein ARG7-like</fullName>
    </submittedName>
</protein>
<dbReference type="GeneID" id="105051125"/>
<sequence>MERVENYKGKKGLILKTLERCCSLGHRRSRPPSMPKSKSWQLSRSSVKHRIAPGGYFSVYVGPNKERFVIKMECVNHPLFKDLLDEAEMEYGFKSEGPLELPCDVDLFYRVLCEIDQEMAASPKRGFAKISNGYRLLSPSRLLVMGQF</sequence>
<dbReference type="PANTHER" id="PTHR31374">
    <property type="entry name" value="AUXIN-INDUCED PROTEIN-LIKE-RELATED"/>
    <property type="match status" value="1"/>
</dbReference>
<organism evidence="2 3">
    <name type="scientific">Elaeis guineensis var. tenera</name>
    <name type="common">Oil palm</name>
    <dbReference type="NCBI Taxonomy" id="51953"/>
    <lineage>
        <taxon>Eukaryota</taxon>
        <taxon>Viridiplantae</taxon>
        <taxon>Streptophyta</taxon>
        <taxon>Embryophyta</taxon>
        <taxon>Tracheophyta</taxon>
        <taxon>Spermatophyta</taxon>
        <taxon>Magnoliopsida</taxon>
        <taxon>Liliopsida</taxon>
        <taxon>Arecaceae</taxon>
        <taxon>Arecoideae</taxon>
        <taxon>Cocoseae</taxon>
        <taxon>Elaeidinae</taxon>
        <taxon>Elaeis</taxon>
    </lineage>
</organism>
<dbReference type="InterPro" id="IPR003676">
    <property type="entry name" value="SAUR_fam"/>
</dbReference>
<comment type="similarity">
    <text evidence="1">Belongs to the ARG7 family.</text>
</comment>
<gene>
    <name evidence="3" type="primary">LOC105051125</name>
</gene>
<dbReference type="Proteomes" id="UP000504607">
    <property type="component" value="Chromosome 9"/>
</dbReference>
<name>A0A6I9RPD9_ELAGV</name>
<evidence type="ECO:0000256" key="1">
    <source>
        <dbReference type="ARBA" id="ARBA00006974"/>
    </source>
</evidence>
<dbReference type="GO" id="GO:0009733">
    <property type="term" value="P:response to auxin"/>
    <property type="evidence" value="ECO:0007669"/>
    <property type="project" value="InterPro"/>
</dbReference>
<dbReference type="OrthoDB" id="660486at2759"/>
<evidence type="ECO:0000313" key="2">
    <source>
        <dbReference type="Proteomes" id="UP000504607"/>
    </source>
</evidence>
<accession>A0A6I9RPD9</accession>
<proteinExistence type="inferred from homology"/>
<dbReference type="PANTHER" id="PTHR31374:SF118">
    <property type="entry name" value="OS01G0924966 PROTEIN"/>
    <property type="match status" value="1"/>
</dbReference>
<evidence type="ECO:0000313" key="3">
    <source>
        <dbReference type="RefSeq" id="XP_010929727.1"/>
    </source>
</evidence>